<feature type="region of interest" description="Disordered" evidence="1">
    <location>
        <begin position="539"/>
        <end position="562"/>
    </location>
</feature>
<feature type="compositionally biased region" description="Basic and acidic residues" evidence="1">
    <location>
        <begin position="539"/>
        <end position="548"/>
    </location>
</feature>
<name>A0A9P6HGV6_9AGAM</name>
<evidence type="ECO:0000313" key="4">
    <source>
        <dbReference type="Proteomes" id="UP000736335"/>
    </source>
</evidence>
<feature type="region of interest" description="Disordered" evidence="1">
    <location>
        <begin position="462"/>
        <end position="501"/>
    </location>
</feature>
<dbReference type="PANTHER" id="PTHR44329:SF214">
    <property type="entry name" value="PROTEIN KINASE DOMAIN-CONTAINING PROTEIN"/>
    <property type="match status" value="1"/>
</dbReference>
<dbReference type="InterPro" id="IPR001245">
    <property type="entry name" value="Ser-Thr/Tyr_kinase_cat_dom"/>
</dbReference>
<comment type="caution">
    <text evidence="3">The sequence shown here is derived from an EMBL/GenBank/DDBJ whole genome shotgun (WGS) entry which is preliminary data.</text>
</comment>
<gene>
    <name evidence="3" type="ORF">BJ322DRAFT_1061463</name>
</gene>
<dbReference type="PROSITE" id="PS00108">
    <property type="entry name" value="PROTEIN_KINASE_ST"/>
    <property type="match status" value="1"/>
</dbReference>
<keyword evidence="3" id="KW-0808">Transferase</keyword>
<dbReference type="OrthoDB" id="346907at2759"/>
<dbReference type="InterPro" id="IPR008271">
    <property type="entry name" value="Ser/Thr_kinase_AS"/>
</dbReference>
<reference evidence="3" key="1">
    <citation type="journal article" date="2020" name="Nat. Commun.">
        <title>Large-scale genome sequencing of mycorrhizal fungi provides insights into the early evolution of symbiotic traits.</title>
        <authorList>
            <person name="Miyauchi S."/>
            <person name="Kiss E."/>
            <person name="Kuo A."/>
            <person name="Drula E."/>
            <person name="Kohler A."/>
            <person name="Sanchez-Garcia M."/>
            <person name="Morin E."/>
            <person name="Andreopoulos B."/>
            <person name="Barry K.W."/>
            <person name="Bonito G."/>
            <person name="Buee M."/>
            <person name="Carver A."/>
            <person name="Chen C."/>
            <person name="Cichocki N."/>
            <person name="Clum A."/>
            <person name="Culley D."/>
            <person name="Crous P.W."/>
            <person name="Fauchery L."/>
            <person name="Girlanda M."/>
            <person name="Hayes R.D."/>
            <person name="Keri Z."/>
            <person name="LaButti K."/>
            <person name="Lipzen A."/>
            <person name="Lombard V."/>
            <person name="Magnuson J."/>
            <person name="Maillard F."/>
            <person name="Murat C."/>
            <person name="Nolan M."/>
            <person name="Ohm R.A."/>
            <person name="Pangilinan J."/>
            <person name="Pereira M.F."/>
            <person name="Perotto S."/>
            <person name="Peter M."/>
            <person name="Pfister S."/>
            <person name="Riley R."/>
            <person name="Sitrit Y."/>
            <person name="Stielow J.B."/>
            <person name="Szollosi G."/>
            <person name="Zifcakova L."/>
            <person name="Stursova M."/>
            <person name="Spatafora J.W."/>
            <person name="Tedersoo L."/>
            <person name="Vaario L.M."/>
            <person name="Yamada A."/>
            <person name="Yan M."/>
            <person name="Wang P."/>
            <person name="Xu J."/>
            <person name="Bruns T."/>
            <person name="Baldrian P."/>
            <person name="Vilgalys R."/>
            <person name="Dunand C."/>
            <person name="Henrissat B."/>
            <person name="Grigoriev I.V."/>
            <person name="Hibbett D."/>
            <person name="Nagy L.G."/>
            <person name="Martin F.M."/>
        </authorList>
    </citation>
    <scope>NUCLEOTIDE SEQUENCE</scope>
    <source>
        <strain evidence="3">UH-Tt-Lm1</strain>
    </source>
</reference>
<evidence type="ECO:0000259" key="2">
    <source>
        <dbReference type="PROSITE" id="PS50011"/>
    </source>
</evidence>
<protein>
    <submittedName>
        <fullName evidence="3">Kinase-like domain-containing protein</fullName>
    </submittedName>
</protein>
<proteinExistence type="predicted"/>
<dbReference type="InterPro" id="IPR051681">
    <property type="entry name" value="Ser/Thr_Kinases-Pseudokinases"/>
</dbReference>
<sequence length="613" mass="67025">MSKDYQQLWRDVTSASDEARAVRVLAEILADKEGRTFISTLEGEDAELCIEILDRGIVKHKLKIAEKQYFFTTLRRLAACHERLPESMTIAENDVKVQAGILASGGFADVRRGRYKGHFVAVKTLRVAMVDDVSKIRRRFCREVVLWSTLSHPNVLKLEGVHGGMGEGQFSTISEWMNQGNIMQYIERNDVNRLELLQGAAEGLEYLHGAHLIHGDLKGANILMSNDTPPRACLADFGFMTMVLDPDHPMSCSEDLGGGTLMFMSPELLMSERGKTRLTPQSDVYAFGLVIFQVLTGEAPFPGLFGSVVPVLTGVRPKKPDNAPSIGLSDHLWAFVEKCWGGDVGLRPDVKEVVTRLRQTNTEWEGVMPHSIKDKKDVTTLSQDEKSDLSRAPGLFGEFVDVTLGDATDSQVGGSFSLLSMPSTQGTVPPQGLQGIAPRIEPRDDSMKFAGSFGESPDVALGDAIGPQVDGSFNHSSIPAPQGTGPPQDLQGTAPGDQPCDDLMKCPGNLGESPDVAFGDATDSQVGGSFNHSSIRFTEETGLPRDLDDTAPGVNPLDPTRPIDELHYLHLDQTHKPPRSSLPKKKQTSFKSLKQRFRRIFGLRPRGTAPKPD</sequence>
<feature type="domain" description="Protein kinase" evidence="2">
    <location>
        <begin position="96"/>
        <end position="365"/>
    </location>
</feature>
<dbReference type="AlphaFoldDB" id="A0A9P6HGV6"/>
<dbReference type="InterPro" id="IPR000719">
    <property type="entry name" value="Prot_kinase_dom"/>
</dbReference>
<dbReference type="SUPFAM" id="SSF56112">
    <property type="entry name" value="Protein kinase-like (PK-like)"/>
    <property type="match status" value="1"/>
</dbReference>
<dbReference type="Gene3D" id="1.10.510.10">
    <property type="entry name" value="Transferase(Phosphotransferase) domain 1"/>
    <property type="match status" value="1"/>
</dbReference>
<dbReference type="PROSITE" id="PS50011">
    <property type="entry name" value="PROTEIN_KINASE_DOM"/>
    <property type="match status" value="1"/>
</dbReference>
<dbReference type="SMART" id="SM00220">
    <property type="entry name" value="S_TKc"/>
    <property type="match status" value="1"/>
</dbReference>
<dbReference type="Proteomes" id="UP000736335">
    <property type="component" value="Unassembled WGS sequence"/>
</dbReference>
<reference evidence="3" key="2">
    <citation type="submission" date="2020-11" db="EMBL/GenBank/DDBJ databases">
        <authorList>
            <consortium name="DOE Joint Genome Institute"/>
            <person name="Kuo A."/>
            <person name="Miyauchi S."/>
            <person name="Kiss E."/>
            <person name="Drula E."/>
            <person name="Kohler A."/>
            <person name="Sanchez-Garcia M."/>
            <person name="Andreopoulos B."/>
            <person name="Barry K.W."/>
            <person name="Bonito G."/>
            <person name="Buee M."/>
            <person name="Carver A."/>
            <person name="Chen C."/>
            <person name="Cichocki N."/>
            <person name="Clum A."/>
            <person name="Culley D."/>
            <person name="Crous P.W."/>
            <person name="Fauchery L."/>
            <person name="Girlanda M."/>
            <person name="Hayes R."/>
            <person name="Keri Z."/>
            <person name="Labutti K."/>
            <person name="Lipzen A."/>
            <person name="Lombard V."/>
            <person name="Magnuson J."/>
            <person name="Maillard F."/>
            <person name="Morin E."/>
            <person name="Murat C."/>
            <person name="Nolan M."/>
            <person name="Ohm R."/>
            <person name="Pangilinan J."/>
            <person name="Pereira M."/>
            <person name="Perotto S."/>
            <person name="Peter M."/>
            <person name="Riley R."/>
            <person name="Sitrit Y."/>
            <person name="Stielow B."/>
            <person name="Szollosi G."/>
            <person name="Zifcakova L."/>
            <person name="Stursova M."/>
            <person name="Spatafora J.W."/>
            <person name="Tedersoo L."/>
            <person name="Vaario L.-M."/>
            <person name="Yamada A."/>
            <person name="Yan M."/>
            <person name="Wang P."/>
            <person name="Xu J."/>
            <person name="Bruns T."/>
            <person name="Baldrian P."/>
            <person name="Vilgalys R."/>
            <person name="Henrissat B."/>
            <person name="Grigoriev I.V."/>
            <person name="Hibbett D."/>
            <person name="Nagy L.G."/>
            <person name="Martin F.M."/>
        </authorList>
    </citation>
    <scope>NUCLEOTIDE SEQUENCE</scope>
    <source>
        <strain evidence="3">UH-Tt-Lm1</strain>
    </source>
</reference>
<dbReference type="PANTHER" id="PTHR44329">
    <property type="entry name" value="SERINE/THREONINE-PROTEIN KINASE TNNI3K-RELATED"/>
    <property type="match status" value="1"/>
</dbReference>
<dbReference type="GO" id="GO:0005524">
    <property type="term" value="F:ATP binding"/>
    <property type="evidence" value="ECO:0007669"/>
    <property type="project" value="InterPro"/>
</dbReference>
<keyword evidence="3" id="KW-0418">Kinase</keyword>
<dbReference type="Pfam" id="PF07714">
    <property type="entry name" value="PK_Tyr_Ser-Thr"/>
    <property type="match status" value="1"/>
</dbReference>
<organism evidence="3 4">
    <name type="scientific">Thelephora terrestris</name>
    <dbReference type="NCBI Taxonomy" id="56493"/>
    <lineage>
        <taxon>Eukaryota</taxon>
        <taxon>Fungi</taxon>
        <taxon>Dikarya</taxon>
        <taxon>Basidiomycota</taxon>
        <taxon>Agaricomycotina</taxon>
        <taxon>Agaricomycetes</taxon>
        <taxon>Thelephorales</taxon>
        <taxon>Thelephoraceae</taxon>
        <taxon>Thelephora</taxon>
    </lineage>
</organism>
<dbReference type="InterPro" id="IPR011009">
    <property type="entry name" value="Kinase-like_dom_sf"/>
</dbReference>
<keyword evidence="4" id="KW-1185">Reference proteome</keyword>
<dbReference type="GO" id="GO:0004674">
    <property type="term" value="F:protein serine/threonine kinase activity"/>
    <property type="evidence" value="ECO:0007669"/>
    <property type="project" value="TreeGrafter"/>
</dbReference>
<evidence type="ECO:0000313" key="3">
    <source>
        <dbReference type="EMBL" id="KAF9785122.1"/>
    </source>
</evidence>
<accession>A0A9P6HGV6</accession>
<dbReference type="EMBL" id="WIUZ02000007">
    <property type="protein sequence ID" value="KAF9785122.1"/>
    <property type="molecule type" value="Genomic_DNA"/>
</dbReference>
<evidence type="ECO:0000256" key="1">
    <source>
        <dbReference type="SAM" id="MobiDB-lite"/>
    </source>
</evidence>